<dbReference type="SMART" id="SM00448">
    <property type="entry name" value="REC"/>
    <property type="match status" value="1"/>
</dbReference>
<comment type="subcellular location">
    <subcellularLocation>
        <location evidence="1">Cytoplasm</location>
    </subcellularLocation>
</comment>
<keyword evidence="6" id="KW-0805">Transcription regulation</keyword>
<evidence type="ECO:0000256" key="4">
    <source>
        <dbReference type="ARBA" id="ARBA00022553"/>
    </source>
</evidence>
<dbReference type="FunFam" id="1.10.10.10:FF:000018">
    <property type="entry name" value="DNA-binding response regulator ResD"/>
    <property type="match status" value="1"/>
</dbReference>
<dbReference type="Gene3D" id="3.40.50.2300">
    <property type="match status" value="1"/>
</dbReference>
<dbReference type="Gene3D" id="6.10.250.690">
    <property type="match status" value="1"/>
</dbReference>
<comment type="caution">
    <text evidence="14">The sequence shown here is derived from an EMBL/GenBank/DDBJ whole genome shotgun (WGS) entry which is preliminary data.</text>
</comment>
<keyword evidence="7 11" id="KW-0238">DNA-binding</keyword>
<keyword evidence="4 10" id="KW-0597">Phosphoprotein</keyword>
<evidence type="ECO:0000256" key="8">
    <source>
        <dbReference type="ARBA" id="ARBA00023163"/>
    </source>
</evidence>
<keyword evidence="3" id="KW-0963">Cytoplasm</keyword>
<reference evidence="14 15" key="1">
    <citation type="journal article" date="2012" name="ISME J.">
        <title>Nitrification expanded: discovery, physiology and genomics of a nitrite-oxidizing bacterium from the phylum Chloroflexi.</title>
        <authorList>
            <person name="Sorokin D.Y."/>
            <person name="Lucker S."/>
            <person name="Vejmelkova D."/>
            <person name="Kostrikina N.A."/>
            <person name="Kleerebezem R."/>
            <person name="Rijpstra W.I."/>
            <person name="Damste J.S."/>
            <person name="Le Paslier D."/>
            <person name="Muyzer G."/>
            <person name="Wagner M."/>
            <person name="van Loosdrecht M.C."/>
            <person name="Daims H."/>
        </authorList>
    </citation>
    <scope>NUCLEOTIDE SEQUENCE [LARGE SCALE GENOMIC DNA]</scope>
    <source>
        <strain evidence="15">none</strain>
    </source>
</reference>
<keyword evidence="5" id="KW-0902">Two-component regulatory system</keyword>
<dbReference type="InterPro" id="IPR001789">
    <property type="entry name" value="Sig_transdc_resp-reg_receiver"/>
</dbReference>
<evidence type="ECO:0000256" key="6">
    <source>
        <dbReference type="ARBA" id="ARBA00023015"/>
    </source>
</evidence>
<dbReference type="FunFam" id="3.40.50.2300:FF:000021">
    <property type="entry name" value="Two-component system response regulator KdpE"/>
    <property type="match status" value="1"/>
</dbReference>
<evidence type="ECO:0000256" key="5">
    <source>
        <dbReference type="ARBA" id="ARBA00023012"/>
    </source>
</evidence>
<sequence length="233" mass="26160">MPTILLVEDESSLLATIDYNLRREGYRVLAVADGEAALTAAEEGPDLVVLDVMLPKLDGFEVCRRLRQRSAVPILMLTAKTDEVDRVVGLEIGADDYLTKPFSMRELLARIKALLRRRDLLAAEIARREAPAKQDRLVAGDLEIDLPAHRVTNAGTPVSLTPKEFDLLVFLVRNRGHVFSAERLLDQVWGYEYAADPRTVPVHIRGLREKLEEDPSRPRHIETVRGVGYRFAG</sequence>
<evidence type="ECO:0000256" key="3">
    <source>
        <dbReference type="ARBA" id="ARBA00022490"/>
    </source>
</evidence>
<evidence type="ECO:0000313" key="14">
    <source>
        <dbReference type="EMBL" id="CCF82625.1"/>
    </source>
</evidence>
<evidence type="ECO:0000259" key="12">
    <source>
        <dbReference type="PROSITE" id="PS50110"/>
    </source>
</evidence>
<dbReference type="GO" id="GO:0005829">
    <property type="term" value="C:cytosol"/>
    <property type="evidence" value="ECO:0007669"/>
    <property type="project" value="TreeGrafter"/>
</dbReference>
<feature type="domain" description="Response regulatory" evidence="12">
    <location>
        <begin position="3"/>
        <end position="115"/>
    </location>
</feature>
<keyword evidence="15" id="KW-1185">Reference proteome</keyword>
<dbReference type="Pfam" id="PF00072">
    <property type="entry name" value="Response_reg"/>
    <property type="match status" value="1"/>
</dbReference>
<name>I4ED63_9BACT</name>
<dbReference type="PROSITE" id="PS51755">
    <property type="entry name" value="OMPR_PHOB"/>
    <property type="match status" value="1"/>
</dbReference>
<dbReference type="InterPro" id="IPR001867">
    <property type="entry name" value="OmpR/PhoB-type_DNA-bd"/>
</dbReference>
<evidence type="ECO:0000256" key="10">
    <source>
        <dbReference type="PROSITE-ProRule" id="PRU00169"/>
    </source>
</evidence>
<dbReference type="GO" id="GO:0032993">
    <property type="term" value="C:protein-DNA complex"/>
    <property type="evidence" value="ECO:0007669"/>
    <property type="project" value="TreeGrafter"/>
</dbReference>
<gene>
    <name evidence="14" type="primary">phoB</name>
    <name evidence="14" type="ORF">NITHO_140007</name>
</gene>
<dbReference type="InterPro" id="IPR039420">
    <property type="entry name" value="WalR-like"/>
</dbReference>
<dbReference type="PROSITE" id="PS50110">
    <property type="entry name" value="RESPONSE_REGULATORY"/>
    <property type="match status" value="1"/>
</dbReference>
<dbReference type="Proteomes" id="UP000004221">
    <property type="component" value="Unassembled WGS sequence"/>
</dbReference>
<dbReference type="InterPro" id="IPR036388">
    <property type="entry name" value="WH-like_DNA-bd_sf"/>
</dbReference>
<accession>I4ED63</accession>
<dbReference type="GO" id="GO:0000987">
    <property type="term" value="F:cis-regulatory region sequence-specific DNA binding"/>
    <property type="evidence" value="ECO:0007669"/>
    <property type="project" value="UniProtKB-ARBA"/>
</dbReference>
<evidence type="ECO:0000313" key="15">
    <source>
        <dbReference type="Proteomes" id="UP000004221"/>
    </source>
</evidence>
<evidence type="ECO:0000256" key="1">
    <source>
        <dbReference type="ARBA" id="ARBA00004496"/>
    </source>
</evidence>
<dbReference type="GO" id="GO:0042802">
    <property type="term" value="F:identical protein binding"/>
    <property type="evidence" value="ECO:0007669"/>
    <property type="project" value="UniProtKB-ARBA"/>
</dbReference>
<protein>
    <recommendedName>
        <fullName evidence="2">Phosphate regulon transcriptional regulatory protein PhoB</fullName>
    </recommendedName>
</protein>
<dbReference type="CDD" id="cd00383">
    <property type="entry name" value="trans_reg_C"/>
    <property type="match status" value="1"/>
</dbReference>
<dbReference type="InterPro" id="IPR016032">
    <property type="entry name" value="Sig_transdc_resp-reg_C-effctor"/>
</dbReference>
<feature type="DNA-binding region" description="OmpR/PhoB-type" evidence="11">
    <location>
        <begin position="134"/>
        <end position="233"/>
    </location>
</feature>
<comment type="function">
    <text evidence="9">This protein is a positive regulator for the phosphate regulon. Transcription of this operon is positively regulated by PhoB and PhoR when phosphate is limited.</text>
</comment>
<dbReference type="PANTHER" id="PTHR48111">
    <property type="entry name" value="REGULATOR OF RPOS"/>
    <property type="match status" value="1"/>
</dbReference>
<evidence type="ECO:0000256" key="11">
    <source>
        <dbReference type="PROSITE-ProRule" id="PRU01091"/>
    </source>
</evidence>
<proteinExistence type="predicted"/>
<dbReference type="InterPro" id="IPR011006">
    <property type="entry name" value="CheY-like_superfamily"/>
</dbReference>
<evidence type="ECO:0000259" key="13">
    <source>
        <dbReference type="PROSITE" id="PS51755"/>
    </source>
</evidence>
<dbReference type="GO" id="GO:0045893">
    <property type="term" value="P:positive regulation of DNA-templated transcription"/>
    <property type="evidence" value="ECO:0007669"/>
    <property type="project" value="UniProtKB-ARBA"/>
</dbReference>
<dbReference type="Gene3D" id="1.10.10.10">
    <property type="entry name" value="Winged helix-like DNA-binding domain superfamily/Winged helix DNA-binding domain"/>
    <property type="match status" value="1"/>
</dbReference>
<organism evidence="14 15">
    <name type="scientific">Nitrolancea hollandica Lb</name>
    <dbReference type="NCBI Taxonomy" id="1129897"/>
    <lineage>
        <taxon>Bacteria</taxon>
        <taxon>Pseudomonadati</taxon>
        <taxon>Thermomicrobiota</taxon>
        <taxon>Thermomicrobia</taxon>
        <taxon>Sphaerobacterales</taxon>
        <taxon>Sphaerobacterineae</taxon>
        <taxon>Sphaerobacteraceae</taxon>
        <taxon>Nitrolancea</taxon>
    </lineage>
</organism>
<dbReference type="SUPFAM" id="SSF46894">
    <property type="entry name" value="C-terminal effector domain of the bipartite response regulators"/>
    <property type="match status" value="1"/>
</dbReference>
<feature type="modified residue" description="4-aspartylphosphate" evidence="10">
    <location>
        <position position="51"/>
    </location>
</feature>
<evidence type="ECO:0000256" key="2">
    <source>
        <dbReference type="ARBA" id="ARBA00013332"/>
    </source>
</evidence>
<evidence type="ECO:0000256" key="9">
    <source>
        <dbReference type="ARBA" id="ARBA00024735"/>
    </source>
</evidence>
<dbReference type="SUPFAM" id="SSF52172">
    <property type="entry name" value="CheY-like"/>
    <property type="match status" value="1"/>
</dbReference>
<dbReference type="Pfam" id="PF00486">
    <property type="entry name" value="Trans_reg_C"/>
    <property type="match status" value="1"/>
</dbReference>
<dbReference type="RefSeq" id="WP_008474844.1">
    <property type="nucleotide sequence ID" value="NZ_CAGS01000046.1"/>
</dbReference>
<feature type="domain" description="OmpR/PhoB-type" evidence="13">
    <location>
        <begin position="134"/>
        <end position="233"/>
    </location>
</feature>
<evidence type="ECO:0000256" key="7">
    <source>
        <dbReference type="ARBA" id="ARBA00023125"/>
    </source>
</evidence>
<dbReference type="SMART" id="SM00862">
    <property type="entry name" value="Trans_reg_C"/>
    <property type="match status" value="1"/>
</dbReference>
<keyword evidence="8" id="KW-0804">Transcription</keyword>
<dbReference type="EMBL" id="CAGS01000046">
    <property type="protein sequence ID" value="CCF82625.1"/>
    <property type="molecule type" value="Genomic_DNA"/>
</dbReference>
<dbReference type="GO" id="GO:0000156">
    <property type="term" value="F:phosphorelay response regulator activity"/>
    <property type="evidence" value="ECO:0007669"/>
    <property type="project" value="TreeGrafter"/>
</dbReference>
<dbReference type="PANTHER" id="PTHR48111:SF40">
    <property type="entry name" value="PHOSPHATE REGULON TRANSCRIPTIONAL REGULATORY PROTEIN PHOB"/>
    <property type="match status" value="1"/>
</dbReference>
<dbReference type="AlphaFoldDB" id="I4ED63"/>